<dbReference type="RefSeq" id="WP_354694599.1">
    <property type="nucleotide sequence ID" value="NZ_JAZHOG010000003.1"/>
</dbReference>
<sequence>MTARVIGIGGVFFQCAYREALSRCYADALGMRVEAKGGRLVGDIECYDYGRFGSFLDPEGNKVELWEPASQPTAR</sequence>
<name>A0AAW9RCB3_9GAMM</name>
<dbReference type="Gene3D" id="3.10.180.10">
    <property type="entry name" value="2,3-Dihydroxybiphenyl 1,2-Dioxygenase, domain 1"/>
    <property type="match status" value="1"/>
</dbReference>
<dbReference type="Proteomes" id="UP001359886">
    <property type="component" value="Unassembled WGS sequence"/>
</dbReference>
<protein>
    <recommendedName>
        <fullName evidence="3">VOC domain-containing protein</fullName>
    </recommendedName>
</protein>
<dbReference type="InterPro" id="IPR029068">
    <property type="entry name" value="Glyas_Bleomycin-R_OHBP_Dase"/>
</dbReference>
<reference evidence="1 2" key="1">
    <citation type="submission" date="2024-02" db="EMBL/GenBank/DDBJ databases">
        <title>A novel Wenzhouxiangellaceae bacterium, isolated from coastal sediments.</title>
        <authorList>
            <person name="Du Z.-J."/>
            <person name="Ye Y.-Q."/>
            <person name="Zhang X.-Y."/>
        </authorList>
    </citation>
    <scope>NUCLEOTIDE SEQUENCE [LARGE SCALE GENOMIC DNA]</scope>
    <source>
        <strain evidence="1 2">CH-27</strain>
    </source>
</reference>
<dbReference type="EMBL" id="JAZHOG010000003">
    <property type="protein sequence ID" value="MEJ8567286.1"/>
    <property type="molecule type" value="Genomic_DNA"/>
</dbReference>
<evidence type="ECO:0008006" key="3">
    <source>
        <dbReference type="Google" id="ProtNLM"/>
    </source>
</evidence>
<proteinExistence type="predicted"/>
<comment type="caution">
    <text evidence="1">The sequence shown here is derived from an EMBL/GenBank/DDBJ whole genome shotgun (WGS) entry which is preliminary data.</text>
</comment>
<gene>
    <name evidence="1" type="ORF">V3330_06570</name>
</gene>
<keyword evidence="2" id="KW-1185">Reference proteome</keyword>
<evidence type="ECO:0000313" key="1">
    <source>
        <dbReference type="EMBL" id="MEJ8567286.1"/>
    </source>
</evidence>
<accession>A0AAW9RCB3</accession>
<organism evidence="1 2">
    <name type="scientific">Elongatibacter sediminis</name>
    <dbReference type="NCBI Taxonomy" id="3119006"/>
    <lineage>
        <taxon>Bacteria</taxon>
        <taxon>Pseudomonadati</taxon>
        <taxon>Pseudomonadota</taxon>
        <taxon>Gammaproteobacteria</taxon>
        <taxon>Chromatiales</taxon>
        <taxon>Wenzhouxiangellaceae</taxon>
        <taxon>Elongatibacter</taxon>
    </lineage>
</organism>
<dbReference type="AlphaFoldDB" id="A0AAW9RCB3"/>
<dbReference type="SUPFAM" id="SSF54593">
    <property type="entry name" value="Glyoxalase/Bleomycin resistance protein/Dihydroxybiphenyl dioxygenase"/>
    <property type="match status" value="1"/>
</dbReference>
<evidence type="ECO:0000313" key="2">
    <source>
        <dbReference type="Proteomes" id="UP001359886"/>
    </source>
</evidence>